<proteinExistence type="predicted"/>
<feature type="region of interest" description="Disordered" evidence="1">
    <location>
        <begin position="37"/>
        <end position="70"/>
    </location>
</feature>
<dbReference type="EMBL" id="SNSC02000016">
    <property type="protein sequence ID" value="TID17526.1"/>
    <property type="molecule type" value="Genomic_DNA"/>
</dbReference>
<protein>
    <submittedName>
        <fullName evidence="2">Uncharacterized protein</fullName>
    </submittedName>
</protein>
<organism evidence="2 3">
    <name type="scientific">Venturia nashicola</name>
    <dbReference type="NCBI Taxonomy" id="86259"/>
    <lineage>
        <taxon>Eukaryota</taxon>
        <taxon>Fungi</taxon>
        <taxon>Dikarya</taxon>
        <taxon>Ascomycota</taxon>
        <taxon>Pezizomycotina</taxon>
        <taxon>Dothideomycetes</taxon>
        <taxon>Pleosporomycetidae</taxon>
        <taxon>Venturiales</taxon>
        <taxon>Venturiaceae</taxon>
        <taxon>Venturia</taxon>
    </lineage>
</organism>
<accession>A0A4Z1NP82</accession>
<evidence type="ECO:0000256" key="1">
    <source>
        <dbReference type="SAM" id="MobiDB-lite"/>
    </source>
</evidence>
<dbReference type="Proteomes" id="UP000298493">
    <property type="component" value="Unassembled WGS sequence"/>
</dbReference>
<keyword evidence="3" id="KW-1185">Reference proteome</keyword>
<evidence type="ECO:0000313" key="3">
    <source>
        <dbReference type="Proteomes" id="UP000298493"/>
    </source>
</evidence>
<name>A0A4Z1NP82_9PEZI</name>
<dbReference type="AlphaFoldDB" id="A0A4Z1NP82"/>
<sequence length="70" mass="7132">MPSTRHHLDVGWDAGKAADTVLAVTATAQMVLIPVLDPGDAVGDDADAEQGPSSKPDVACSHHKAQTEGA</sequence>
<evidence type="ECO:0000313" key="2">
    <source>
        <dbReference type="EMBL" id="TID17526.1"/>
    </source>
</evidence>
<comment type="caution">
    <text evidence="2">The sequence shown here is derived from an EMBL/GenBank/DDBJ whole genome shotgun (WGS) entry which is preliminary data.</text>
</comment>
<gene>
    <name evidence="2" type="ORF">E6O75_ATG08272</name>
</gene>
<reference evidence="2 3" key="1">
    <citation type="submission" date="2019-04" db="EMBL/GenBank/DDBJ databases">
        <title>High contiguity whole genome sequence and gene annotation resource for two Venturia nashicola isolates.</title>
        <authorList>
            <person name="Prokchorchik M."/>
            <person name="Won K."/>
            <person name="Lee Y."/>
            <person name="Choi E.D."/>
            <person name="Segonzac C."/>
            <person name="Sohn K.H."/>
        </authorList>
    </citation>
    <scope>NUCLEOTIDE SEQUENCE [LARGE SCALE GENOMIC DNA]</scope>
    <source>
        <strain evidence="2 3">PRI2</strain>
    </source>
</reference>